<gene>
    <name evidence="6" type="ORF">BaOVIS_012640</name>
</gene>
<dbReference type="GO" id="GO:0009967">
    <property type="term" value="P:positive regulation of signal transduction"/>
    <property type="evidence" value="ECO:0007669"/>
    <property type="project" value="UniProtKB-ARBA"/>
</dbReference>
<evidence type="ECO:0000256" key="2">
    <source>
        <dbReference type="ARBA" id="ARBA00022884"/>
    </source>
</evidence>
<protein>
    <submittedName>
        <fullName evidence="6">RNA-binding protein</fullName>
    </submittedName>
</protein>
<dbReference type="InterPro" id="IPR001202">
    <property type="entry name" value="WW_dom"/>
</dbReference>
<organism evidence="6 7">
    <name type="scientific">Babesia ovis</name>
    <dbReference type="NCBI Taxonomy" id="5869"/>
    <lineage>
        <taxon>Eukaryota</taxon>
        <taxon>Sar</taxon>
        <taxon>Alveolata</taxon>
        <taxon>Apicomplexa</taxon>
        <taxon>Aconoidasida</taxon>
        <taxon>Piroplasmida</taxon>
        <taxon>Babesiidae</taxon>
        <taxon>Babesia</taxon>
    </lineage>
</organism>
<feature type="domain" description="WW" evidence="4">
    <location>
        <begin position="108"/>
        <end position="141"/>
    </location>
</feature>
<dbReference type="PROSITE" id="PS50102">
    <property type="entry name" value="RRM"/>
    <property type="match status" value="2"/>
</dbReference>
<dbReference type="CDD" id="cd00201">
    <property type="entry name" value="WW"/>
    <property type="match status" value="1"/>
</dbReference>
<dbReference type="SUPFAM" id="SSF51045">
    <property type="entry name" value="WW domain"/>
    <property type="match status" value="1"/>
</dbReference>
<dbReference type="OrthoDB" id="410044at2759"/>
<dbReference type="InterPro" id="IPR035979">
    <property type="entry name" value="RBD_domain_sf"/>
</dbReference>
<accession>A0A9W5T9H5</accession>
<dbReference type="CDD" id="cd12362">
    <property type="entry name" value="RRM3_CELF1-6"/>
    <property type="match status" value="1"/>
</dbReference>
<dbReference type="PANTHER" id="PTHR24012">
    <property type="entry name" value="RNA BINDING PROTEIN"/>
    <property type="match status" value="1"/>
</dbReference>
<keyword evidence="1" id="KW-0677">Repeat</keyword>
<feature type="domain" description="RRM" evidence="5">
    <location>
        <begin position="10"/>
        <end position="81"/>
    </location>
</feature>
<feature type="domain" description="RRM" evidence="5">
    <location>
        <begin position="163"/>
        <end position="240"/>
    </location>
</feature>
<dbReference type="GO" id="GO:0003729">
    <property type="term" value="F:mRNA binding"/>
    <property type="evidence" value="ECO:0007669"/>
    <property type="project" value="UniProtKB-ARBA"/>
</dbReference>
<dbReference type="EMBL" id="BLIY01000008">
    <property type="protein sequence ID" value="GFE53860.1"/>
    <property type="molecule type" value="Genomic_DNA"/>
</dbReference>
<dbReference type="InterPro" id="IPR036020">
    <property type="entry name" value="WW_dom_sf"/>
</dbReference>
<evidence type="ECO:0000259" key="5">
    <source>
        <dbReference type="PROSITE" id="PS50102"/>
    </source>
</evidence>
<dbReference type="Gene3D" id="3.30.70.330">
    <property type="match status" value="2"/>
</dbReference>
<dbReference type="Proteomes" id="UP001057455">
    <property type="component" value="Unassembled WGS sequence"/>
</dbReference>
<dbReference type="InterPro" id="IPR000504">
    <property type="entry name" value="RRM_dom"/>
</dbReference>
<dbReference type="SMART" id="SM00360">
    <property type="entry name" value="RRM"/>
    <property type="match status" value="2"/>
</dbReference>
<dbReference type="AlphaFoldDB" id="A0A9W5T9H5"/>
<dbReference type="Gene3D" id="2.20.70.10">
    <property type="match status" value="1"/>
</dbReference>
<keyword evidence="7" id="KW-1185">Reference proteome</keyword>
<sequence length="251" mass="28073">MYEYNAAKAVKIFIGCIPGEVVEDQVKWELAKFGGLMSIFYMPDLTQESMGWAFATYNNRPAGIAAVKAIDGKLFFKGSTVPCKAQIVTPRCVHDYPKTKGSTRNLPVTTATHWQQFANPDGVTYYYNKRTGETQWQCPEEFMNLPTVSKRIIGGSSYGPPGSNLFIFHLPPEWNDGDLLAHFQSFGNIISARIQRDEDGKNRGYGFISYDNPHSALNAIKTMNGFNVLGKYLKVQLKRGEEQLALPQLIG</sequence>
<dbReference type="FunFam" id="3.30.70.330:FF:000383">
    <property type="entry name" value="Sex lethal, isoform D"/>
    <property type="match status" value="1"/>
</dbReference>
<dbReference type="Pfam" id="PF00397">
    <property type="entry name" value="WW"/>
    <property type="match status" value="1"/>
</dbReference>
<name>A0A9W5T9H5_BABOV</name>
<dbReference type="SMART" id="SM00456">
    <property type="entry name" value="WW"/>
    <property type="match status" value="1"/>
</dbReference>
<evidence type="ECO:0000313" key="6">
    <source>
        <dbReference type="EMBL" id="GFE53860.1"/>
    </source>
</evidence>
<dbReference type="PROSITE" id="PS50020">
    <property type="entry name" value="WW_DOMAIN_2"/>
    <property type="match status" value="1"/>
</dbReference>
<evidence type="ECO:0000259" key="4">
    <source>
        <dbReference type="PROSITE" id="PS50020"/>
    </source>
</evidence>
<dbReference type="SUPFAM" id="SSF54928">
    <property type="entry name" value="RNA-binding domain, RBD"/>
    <property type="match status" value="1"/>
</dbReference>
<proteinExistence type="predicted"/>
<evidence type="ECO:0000313" key="7">
    <source>
        <dbReference type="Proteomes" id="UP001057455"/>
    </source>
</evidence>
<dbReference type="GO" id="GO:0010629">
    <property type="term" value="P:negative regulation of gene expression"/>
    <property type="evidence" value="ECO:0007669"/>
    <property type="project" value="UniProtKB-ARBA"/>
</dbReference>
<dbReference type="InterPro" id="IPR012677">
    <property type="entry name" value="Nucleotide-bd_a/b_plait_sf"/>
</dbReference>
<dbReference type="GO" id="GO:0005737">
    <property type="term" value="C:cytoplasm"/>
    <property type="evidence" value="ECO:0007669"/>
    <property type="project" value="UniProtKB-ARBA"/>
</dbReference>
<comment type="caution">
    <text evidence="6">The sequence shown here is derived from an EMBL/GenBank/DDBJ whole genome shotgun (WGS) entry which is preliminary data.</text>
</comment>
<dbReference type="Pfam" id="PF00076">
    <property type="entry name" value="RRM_1"/>
    <property type="match status" value="2"/>
</dbReference>
<reference evidence="6" key="1">
    <citation type="submission" date="2019-12" db="EMBL/GenBank/DDBJ databases">
        <title>Genome sequence of Babesia ovis.</title>
        <authorList>
            <person name="Yamagishi J."/>
            <person name="Sevinc F."/>
            <person name="Xuan X."/>
        </authorList>
    </citation>
    <scope>NUCLEOTIDE SEQUENCE</scope>
    <source>
        <strain evidence="6">Selcuk</strain>
    </source>
</reference>
<keyword evidence="2 3" id="KW-0694">RNA-binding</keyword>
<evidence type="ECO:0000256" key="3">
    <source>
        <dbReference type="PROSITE-ProRule" id="PRU00176"/>
    </source>
</evidence>
<evidence type="ECO:0000256" key="1">
    <source>
        <dbReference type="ARBA" id="ARBA00022737"/>
    </source>
</evidence>
<dbReference type="PROSITE" id="PS01159">
    <property type="entry name" value="WW_DOMAIN_1"/>
    <property type="match status" value="1"/>
</dbReference>
<dbReference type="CDD" id="cd00590">
    <property type="entry name" value="RRM_SF"/>
    <property type="match status" value="1"/>
</dbReference>